<dbReference type="Gene3D" id="1.25.10.10">
    <property type="entry name" value="Leucine-rich Repeat Variant"/>
    <property type="match status" value="1"/>
</dbReference>
<protein>
    <recommendedName>
        <fullName evidence="3">HEAT repeat domain-containing protein</fullName>
    </recommendedName>
</protein>
<comment type="caution">
    <text evidence="1">The sequence shown here is derived from an EMBL/GenBank/DDBJ whole genome shotgun (WGS) entry which is preliminary data.</text>
</comment>
<name>A0ABU1ZQ42_9BURK</name>
<sequence length="491" mass="55644">MSFPDFLSKLFKSVALPTAGMQTPSDSQYPWGREVYGLHDTAYSNVYFAWRKDQRIPAARLQALSPTTAIERLDNRSGYVREFSLRVLMAQDWVDGLQPVTKRLNDYVPVNRELSLQLVLHWLAHMPFESLVDALPALYALETQSRADFQQVLAALQARLAEPQNRDLVLAGTSHGSAKVRFQCWRLCLALYDWSDLEKVERAIESGDSALARSVEPLVYKLADSELQALLTQRHHLKAMALRRAVYLSLWRRKLGDTDELLSIALWDPSFSIRWLARHWSKDQPQVLVAAYRRVLAEPVSIRLKRYALEGLGQLGRADTMDCCEAALLDVNPSLRKAALVALCSFTSATRYAYLTQALNDGDLAVVRMCFELSLNTGDHLAYDDLLPVVQARSQELDFFVRLVEYAGHVSVWLSIHLVSLTRLAGADVQGPLKPHVDNFLNRWGQQQIYFAPSKKQWADVDAWIPYETLAPRSALRFALEGEAKRMKARG</sequence>
<proteinExistence type="predicted"/>
<reference evidence="1 2" key="1">
    <citation type="submission" date="2023-07" db="EMBL/GenBank/DDBJ databases">
        <title>Sorghum-associated microbial communities from plants grown in Nebraska, USA.</title>
        <authorList>
            <person name="Schachtman D."/>
        </authorList>
    </citation>
    <scope>NUCLEOTIDE SEQUENCE [LARGE SCALE GENOMIC DNA]</scope>
    <source>
        <strain evidence="1 2">BE308</strain>
    </source>
</reference>
<organism evidence="1 2">
    <name type="scientific">Rhodoferax saidenbachensis</name>
    <dbReference type="NCBI Taxonomy" id="1484693"/>
    <lineage>
        <taxon>Bacteria</taxon>
        <taxon>Pseudomonadati</taxon>
        <taxon>Pseudomonadota</taxon>
        <taxon>Betaproteobacteria</taxon>
        <taxon>Burkholderiales</taxon>
        <taxon>Comamonadaceae</taxon>
        <taxon>Rhodoferax</taxon>
    </lineage>
</organism>
<dbReference type="EMBL" id="JAVDXO010000007">
    <property type="protein sequence ID" value="MDR7307650.1"/>
    <property type="molecule type" value="Genomic_DNA"/>
</dbReference>
<dbReference type="RefSeq" id="WP_310344073.1">
    <property type="nucleotide sequence ID" value="NZ_JAVDXO010000007.1"/>
</dbReference>
<accession>A0ABU1ZQ42</accession>
<dbReference type="Proteomes" id="UP001268089">
    <property type="component" value="Unassembled WGS sequence"/>
</dbReference>
<evidence type="ECO:0000313" key="2">
    <source>
        <dbReference type="Proteomes" id="UP001268089"/>
    </source>
</evidence>
<dbReference type="Pfam" id="PF13646">
    <property type="entry name" value="HEAT_2"/>
    <property type="match status" value="1"/>
</dbReference>
<evidence type="ECO:0000313" key="1">
    <source>
        <dbReference type="EMBL" id="MDR7307650.1"/>
    </source>
</evidence>
<evidence type="ECO:0008006" key="3">
    <source>
        <dbReference type="Google" id="ProtNLM"/>
    </source>
</evidence>
<keyword evidence="2" id="KW-1185">Reference proteome</keyword>
<gene>
    <name evidence="1" type="ORF">J2X15_002954</name>
</gene>
<dbReference type="InterPro" id="IPR016024">
    <property type="entry name" value="ARM-type_fold"/>
</dbReference>
<dbReference type="SUPFAM" id="SSF48371">
    <property type="entry name" value="ARM repeat"/>
    <property type="match status" value="1"/>
</dbReference>
<dbReference type="InterPro" id="IPR011989">
    <property type="entry name" value="ARM-like"/>
</dbReference>